<dbReference type="AlphaFoldDB" id="A0A8F3CH99"/>
<protein>
    <submittedName>
        <fullName evidence="1">Ribosomal protein L32</fullName>
    </submittedName>
</protein>
<organism evidence="1">
    <name type="scientific">Curcuma singularis</name>
    <dbReference type="NCBI Taxonomy" id="1051080"/>
    <lineage>
        <taxon>Eukaryota</taxon>
        <taxon>Viridiplantae</taxon>
        <taxon>Streptophyta</taxon>
        <taxon>Embryophyta</taxon>
        <taxon>Tracheophyta</taxon>
        <taxon>Spermatophyta</taxon>
        <taxon>Magnoliopsida</taxon>
        <taxon>Liliopsida</taxon>
        <taxon>Zingiberales</taxon>
        <taxon>Zingiberaceae</taxon>
        <taxon>Curcuma</taxon>
    </lineage>
</organism>
<accession>A0A8F3CH99</accession>
<reference evidence="1" key="1">
    <citation type="submission" date="2020-12" db="EMBL/GenBank/DDBJ databases">
        <title>Comparative chloroplast genome analyses of nine Zingiberaceae species: insights into the evolution and phylogenetic relationships within Zingiberaceae.</title>
        <authorList>
            <person name="Liang H."/>
            <person name="Chen J."/>
            <person name="Xia N."/>
        </authorList>
    </citation>
    <scope>NUCLEOTIDE SEQUENCE</scope>
</reference>
<dbReference type="EMBL" id="MW326455">
    <property type="protein sequence ID" value="QWY25147.1"/>
    <property type="molecule type" value="Genomic_DNA"/>
</dbReference>
<keyword evidence="1" id="KW-0687">Ribonucleoprotein</keyword>
<keyword evidence="1" id="KW-0689">Ribosomal protein</keyword>
<sequence length="99" mass="11963">MLIIYFKILDVFRGMSIPIIPRLYYLCTKKLFERPVETDFAKEKAFTAAKFPFFFQIFLRIRFFDIEVRFLGTAIKKKGLLIFIIVCERHVLFKMNYSF</sequence>
<evidence type="ECO:0000313" key="1">
    <source>
        <dbReference type="EMBL" id="QWY25147.1"/>
    </source>
</evidence>
<keyword evidence="1" id="KW-0150">Chloroplast</keyword>
<name>A0A8F3CH99_9LILI</name>
<gene>
    <name evidence="1" type="primary">rpl32</name>
</gene>
<keyword evidence="1" id="KW-0934">Plastid</keyword>
<proteinExistence type="predicted"/>
<dbReference type="GO" id="GO:0005840">
    <property type="term" value="C:ribosome"/>
    <property type="evidence" value="ECO:0007669"/>
    <property type="project" value="UniProtKB-KW"/>
</dbReference>
<geneLocation type="chloroplast" evidence="1"/>